<organism evidence="3 4">
    <name type="scientific">Streptococcus zalophi</name>
    <dbReference type="NCBI Taxonomy" id="640031"/>
    <lineage>
        <taxon>Bacteria</taxon>
        <taxon>Bacillati</taxon>
        <taxon>Bacillota</taxon>
        <taxon>Bacilli</taxon>
        <taxon>Lactobacillales</taxon>
        <taxon>Streptococcaceae</taxon>
        <taxon>Streptococcus</taxon>
    </lineage>
</organism>
<evidence type="ECO:0000259" key="2">
    <source>
        <dbReference type="Pfam" id="PF12146"/>
    </source>
</evidence>
<dbReference type="EMBL" id="JAENBP010000005">
    <property type="protein sequence ID" value="MBJ8349948.1"/>
    <property type="molecule type" value="Genomic_DNA"/>
</dbReference>
<protein>
    <submittedName>
        <fullName evidence="3">Alpha/beta hydrolase</fullName>
    </submittedName>
</protein>
<reference evidence="3 4" key="1">
    <citation type="journal article" date="2021" name="Int. J. Syst. Evol. Microbiol.">
        <title>Streptococcus vicugnae sp. nov., isolated from faeces of alpacas (Vicugna pacos) and cattle (Bos taurus), Streptococcus zalophi sp. nov., and Streptococcus pacificus sp. nov., isolated from respiratory tract of California sea lions (Zalophus californianus).</title>
        <authorList>
            <person name="Volokhov D.V."/>
            <person name="Zagorodnyaya T.A."/>
            <person name="Shen Z."/>
            <person name="Blom J."/>
            <person name="Furtak V.A."/>
            <person name="Eisenberg T."/>
            <person name="Fan P."/>
            <person name="Jeong K.C."/>
            <person name="Gao Y."/>
            <person name="Zhang S."/>
            <person name="Amselle M."/>
        </authorList>
    </citation>
    <scope>NUCLEOTIDE SEQUENCE [LARGE SCALE GENOMIC DNA]</scope>
    <source>
        <strain evidence="4">CSL7508-lung</strain>
    </source>
</reference>
<accession>A0A934PAN3</accession>
<dbReference type="SUPFAM" id="SSF53474">
    <property type="entry name" value="alpha/beta-Hydrolases"/>
    <property type="match status" value="1"/>
</dbReference>
<evidence type="ECO:0000313" key="4">
    <source>
        <dbReference type="Proteomes" id="UP000644875"/>
    </source>
</evidence>
<dbReference type="Proteomes" id="UP000644875">
    <property type="component" value="Unassembled WGS sequence"/>
</dbReference>
<name>A0A934PAN3_9STRE</name>
<sequence length="309" mass="34901">MKKLTLSKIIIIFIGLISMLSLAATFYFFNEAQVRAEKSFINNKPTPETDPLYVYEKEFATLEKTTLEMTNGGLKQVAWYVEAPKKTDKTVIVVHGFSSSKERMMAYGWLFHKLGYNVLIPDNIAAGDSEGRIIGYGWNDRLNIIKWSEILIDSKPNSQIILYGLSMGGATVMMASGEEELPKQVTAIIEDAGYTSVWDELVYQAKDMYNLPAFPLLYQVSAMSKIRAGFTYGEASSIKQLEKNTRPILFIHGSADKFVPTEMVYENYEATTAPKELYIVEGADHAKTFSTDIRAYEEKIASFLKKYDK</sequence>
<keyword evidence="3" id="KW-0378">Hydrolase</keyword>
<dbReference type="Gene3D" id="3.40.50.1820">
    <property type="entry name" value="alpha/beta hydrolase"/>
    <property type="match status" value="1"/>
</dbReference>
<feature type="domain" description="Serine aminopeptidase S33" evidence="2">
    <location>
        <begin position="86"/>
        <end position="195"/>
    </location>
</feature>
<keyword evidence="4" id="KW-1185">Reference proteome</keyword>
<feature type="transmembrane region" description="Helical" evidence="1">
    <location>
        <begin position="9"/>
        <end position="29"/>
    </location>
</feature>
<dbReference type="PANTHER" id="PTHR43358">
    <property type="entry name" value="ALPHA/BETA-HYDROLASE"/>
    <property type="match status" value="1"/>
</dbReference>
<keyword evidence="1" id="KW-1133">Transmembrane helix</keyword>
<dbReference type="RefSeq" id="WP_199567870.1">
    <property type="nucleotide sequence ID" value="NZ_JAENBP010000005.1"/>
</dbReference>
<comment type="caution">
    <text evidence="3">The sequence shown here is derived from an EMBL/GenBank/DDBJ whole genome shotgun (WGS) entry which is preliminary data.</text>
</comment>
<dbReference type="PANTHER" id="PTHR43358:SF4">
    <property type="entry name" value="ALPHA_BETA HYDROLASE FOLD-1 DOMAIN-CONTAINING PROTEIN"/>
    <property type="match status" value="1"/>
</dbReference>
<dbReference type="Pfam" id="PF12146">
    <property type="entry name" value="Hydrolase_4"/>
    <property type="match status" value="1"/>
</dbReference>
<proteinExistence type="predicted"/>
<evidence type="ECO:0000256" key="1">
    <source>
        <dbReference type="SAM" id="Phobius"/>
    </source>
</evidence>
<keyword evidence="1" id="KW-0472">Membrane</keyword>
<evidence type="ECO:0000313" key="3">
    <source>
        <dbReference type="EMBL" id="MBJ8349948.1"/>
    </source>
</evidence>
<dbReference type="InterPro" id="IPR029058">
    <property type="entry name" value="AB_hydrolase_fold"/>
</dbReference>
<keyword evidence="1" id="KW-0812">Transmembrane</keyword>
<dbReference type="InterPro" id="IPR052920">
    <property type="entry name" value="DNA-binding_regulatory"/>
</dbReference>
<dbReference type="AlphaFoldDB" id="A0A934PAN3"/>
<dbReference type="GO" id="GO:0016787">
    <property type="term" value="F:hydrolase activity"/>
    <property type="evidence" value="ECO:0007669"/>
    <property type="project" value="UniProtKB-KW"/>
</dbReference>
<gene>
    <name evidence="3" type="ORF">JHK64_04805</name>
</gene>
<dbReference type="InterPro" id="IPR022742">
    <property type="entry name" value="Hydrolase_4"/>
</dbReference>